<sequence>MEVSLQLDAQSSVASPPEVEQSLFIEELQRAEWQLFQASRLKDAAVVQPLSSPPFRFHHVLLGDMYLELLPGVPHKEHCLVMFRCRVPTMQLQVTLSVGTSFSKTLIALGKATIEEDLKQQSFLQVNLGAPGVLAEDGSLTVRCQLDKVLAIPRSLPPGRDGG</sequence>
<name>A0ABP0N9V0_9DINO</name>
<feature type="non-terminal residue" evidence="1">
    <location>
        <position position="163"/>
    </location>
</feature>
<dbReference type="EMBL" id="CAXAMM010027313">
    <property type="protein sequence ID" value="CAK9060565.1"/>
    <property type="molecule type" value="Genomic_DNA"/>
</dbReference>
<evidence type="ECO:0000313" key="2">
    <source>
        <dbReference type="Proteomes" id="UP001642464"/>
    </source>
</evidence>
<proteinExistence type="predicted"/>
<comment type="caution">
    <text evidence="1">The sequence shown here is derived from an EMBL/GenBank/DDBJ whole genome shotgun (WGS) entry which is preliminary data.</text>
</comment>
<organism evidence="1 2">
    <name type="scientific">Durusdinium trenchii</name>
    <dbReference type="NCBI Taxonomy" id="1381693"/>
    <lineage>
        <taxon>Eukaryota</taxon>
        <taxon>Sar</taxon>
        <taxon>Alveolata</taxon>
        <taxon>Dinophyceae</taxon>
        <taxon>Suessiales</taxon>
        <taxon>Symbiodiniaceae</taxon>
        <taxon>Durusdinium</taxon>
    </lineage>
</organism>
<dbReference type="Proteomes" id="UP001642464">
    <property type="component" value="Unassembled WGS sequence"/>
</dbReference>
<reference evidence="1 2" key="1">
    <citation type="submission" date="2024-02" db="EMBL/GenBank/DDBJ databases">
        <authorList>
            <person name="Chen Y."/>
            <person name="Shah S."/>
            <person name="Dougan E. K."/>
            <person name="Thang M."/>
            <person name="Chan C."/>
        </authorList>
    </citation>
    <scope>NUCLEOTIDE SEQUENCE [LARGE SCALE GENOMIC DNA]</scope>
</reference>
<accession>A0ABP0N9V0</accession>
<gene>
    <name evidence="1" type="ORF">SCF082_LOCUS31876</name>
</gene>
<evidence type="ECO:0000313" key="1">
    <source>
        <dbReference type="EMBL" id="CAK9060565.1"/>
    </source>
</evidence>
<keyword evidence="2" id="KW-1185">Reference proteome</keyword>
<protein>
    <submittedName>
        <fullName evidence="1">Uncharacterized protein</fullName>
    </submittedName>
</protein>